<accession>A0A240DZY3</accession>
<evidence type="ECO:0008006" key="3">
    <source>
        <dbReference type="Google" id="ProtNLM"/>
    </source>
</evidence>
<dbReference type="EMBL" id="OANS01000002">
    <property type="protein sequence ID" value="SNX28512.1"/>
    <property type="molecule type" value="Genomic_DNA"/>
</dbReference>
<keyword evidence="2" id="KW-1185">Reference proteome</keyword>
<evidence type="ECO:0000313" key="1">
    <source>
        <dbReference type="EMBL" id="SNX28512.1"/>
    </source>
</evidence>
<proteinExistence type="predicted"/>
<reference evidence="2" key="1">
    <citation type="submission" date="2017-08" db="EMBL/GenBank/DDBJ databases">
        <authorList>
            <person name="Varghese N."/>
            <person name="Submissions S."/>
        </authorList>
    </citation>
    <scope>NUCLEOTIDE SEQUENCE [LARGE SCALE GENOMIC DNA]</scope>
    <source>
        <strain evidence="2">AP-Melu-1000-B4</strain>
    </source>
</reference>
<name>A0A240DZY3_9BURK</name>
<evidence type="ECO:0000313" key="2">
    <source>
        <dbReference type="Proteomes" id="UP000218069"/>
    </source>
</evidence>
<sequence length="144" mass="15953">MNCLKSKPVLNIYFPKDTMNFKKIAIAISLGFSVSCMVDASAASDEVFTWTCGEGKVFKTSGTTENVRLVWESKTYELERQNSLPGSLRYKNTSSGHDLVVLGNKAMLFNIRTSTRLADFCQTADMKSGKPPHLFAGVEPFVQN</sequence>
<protein>
    <recommendedName>
        <fullName evidence="3">Membrane-bound lysozyme-inhibitor of c-type lysozyme</fullName>
    </recommendedName>
</protein>
<organism evidence="1 2">
    <name type="scientific">Polynucleobacter meluiroseus</name>
    <dbReference type="NCBI Taxonomy" id="1938814"/>
    <lineage>
        <taxon>Bacteria</taxon>
        <taxon>Pseudomonadati</taxon>
        <taxon>Pseudomonadota</taxon>
        <taxon>Betaproteobacteria</taxon>
        <taxon>Burkholderiales</taxon>
        <taxon>Burkholderiaceae</taxon>
        <taxon>Polynucleobacter</taxon>
    </lineage>
</organism>
<gene>
    <name evidence="1" type="ORF">SAMN06295945_0844</name>
</gene>
<dbReference type="Proteomes" id="UP000218069">
    <property type="component" value="Unassembled WGS sequence"/>
</dbReference>
<dbReference type="AlphaFoldDB" id="A0A240DZY3"/>